<evidence type="ECO:0000313" key="2">
    <source>
        <dbReference type="Proteomes" id="UP000660380"/>
    </source>
</evidence>
<organism evidence="1 2">
    <name type="scientific">Scytonema hofmannii FACHB-248</name>
    <dbReference type="NCBI Taxonomy" id="1842502"/>
    <lineage>
        <taxon>Bacteria</taxon>
        <taxon>Bacillati</taxon>
        <taxon>Cyanobacteriota</taxon>
        <taxon>Cyanophyceae</taxon>
        <taxon>Nostocales</taxon>
        <taxon>Scytonemataceae</taxon>
        <taxon>Scytonema</taxon>
    </lineage>
</organism>
<protein>
    <submittedName>
        <fullName evidence="1">Helix-turn-helix domain-containing protein</fullName>
    </submittedName>
</protein>
<keyword evidence="2" id="KW-1185">Reference proteome</keyword>
<dbReference type="EMBL" id="JACJTA010000149">
    <property type="protein sequence ID" value="MBD2609359.1"/>
    <property type="molecule type" value="Genomic_DNA"/>
</dbReference>
<proteinExistence type="predicted"/>
<comment type="caution">
    <text evidence="1">The sequence shown here is derived from an EMBL/GenBank/DDBJ whole genome shotgun (WGS) entry which is preliminary data.</text>
</comment>
<sequence length="173" mass="19152">MSSKAKTISLTDKQKAVLQQIATLPSSSVKLAKRAQVILAATSMTVNSKIGEQVGMDRNQVRVWKERWINAAPELLDAEKQGLEDLELQEIVVEFLSDKSRSGMPNLFSEEQVSQILALAKAKEVFGHKEIIELPGYRESKQIADEAVRLGIVPNISPRSVGRFLKQRNAVAV</sequence>
<gene>
    <name evidence="1" type="ORF">H6G81_33930</name>
</gene>
<dbReference type="Proteomes" id="UP000660380">
    <property type="component" value="Unassembled WGS sequence"/>
</dbReference>
<evidence type="ECO:0000313" key="1">
    <source>
        <dbReference type="EMBL" id="MBD2609359.1"/>
    </source>
</evidence>
<dbReference type="RefSeq" id="WP_029631134.1">
    <property type="nucleotide sequence ID" value="NZ_JACJTA010000149.1"/>
</dbReference>
<accession>A0ABR8H1G6</accession>
<reference evidence="1 2" key="1">
    <citation type="journal article" date="2020" name="ISME J.">
        <title>Comparative genomics reveals insights into cyanobacterial evolution and habitat adaptation.</title>
        <authorList>
            <person name="Chen M.Y."/>
            <person name="Teng W.K."/>
            <person name="Zhao L."/>
            <person name="Hu C.X."/>
            <person name="Zhou Y.K."/>
            <person name="Han B.P."/>
            <person name="Song L.R."/>
            <person name="Shu W.S."/>
        </authorList>
    </citation>
    <scope>NUCLEOTIDE SEQUENCE [LARGE SCALE GENOMIC DNA]</scope>
    <source>
        <strain evidence="1 2">FACHB-248</strain>
    </source>
</reference>
<name>A0ABR8H1G6_9CYAN</name>